<protein>
    <submittedName>
        <fullName evidence="1">Uncharacterized protein</fullName>
    </submittedName>
</protein>
<gene>
    <name evidence="1" type="ORF">D6850_11745</name>
</gene>
<accession>A0A3A8AUR7</accession>
<comment type="caution">
    <text evidence="1">The sequence shown here is derived from an EMBL/GenBank/DDBJ whole genome shotgun (WGS) entry which is preliminary data.</text>
</comment>
<dbReference type="Proteomes" id="UP000281128">
    <property type="component" value="Unassembled WGS sequence"/>
</dbReference>
<evidence type="ECO:0000313" key="2">
    <source>
        <dbReference type="Proteomes" id="UP000281128"/>
    </source>
</evidence>
<evidence type="ECO:0000313" key="1">
    <source>
        <dbReference type="EMBL" id="RKF13863.1"/>
    </source>
</evidence>
<proteinExistence type="predicted"/>
<organism evidence="1 2">
    <name type="scientific">Roseovarius spongiae</name>
    <dbReference type="NCBI Taxonomy" id="2320272"/>
    <lineage>
        <taxon>Bacteria</taxon>
        <taxon>Pseudomonadati</taxon>
        <taxon>Pseudomonadota</taxon>
        <taxon>Alphaproteobacteria</taxon>
        <taxon>Rhodobacterales</taxon>
        <taxon>Roseobacteraceae</taxon>
        <taxon>Roseovarius</taxon>
    </lineage>
</organism>
<sequence length="70" mass="7454">MAEVTNDLICEELKDVQGDVAILKRDVLDLKGGMPALEIAVGHLQTSIGQLNGRVDTMDCGSTVSKRGRA</sequence>
<dbReference type="EMBL" id="RAPE01000003">
    <property type="protein sequence ID" value="RKF13863.1"/>
    <property type="molecule type" value="Genomic_DNA"/>
</dbReference>
<reference evidence="1 2" key="1">
    <citation type="submission" date="2018-09" db="EMBL/GenBank/DDBJ databases">
        <title>Roseovarius spongiae sp. nov., isolated from a marine sponge.</title>
        <authorList>
            <person name="Zhuang L."/>
            <person name="Luo L."/>
        </authorList>
    </citation>
    <scope>NUCLEOTIDE SEQUENCE [LARGE SCALE GENOMIC DNA]</scope>
    <source>
        <strain evidence="1 2">HN-E21</strain>
    </source>
</reference>
<keyword evidence="2" id="KW-1185">Reference proteome</keyword>
<name>A0A3A8AUR7_9RHOB</name>
<dbReference type="RefSeq" id="WP_121167140.1">
    <property type="nucleotide sequence ID" value="NZ_RAPE01000003.1"/>
</dbReference>
<dbReference type="AlphaFoldDB" id="A0A3A8AUR7"/>